<reference evidence="3 4" key="1">
    <citation type="submission" date="2023-01" db="EMBL/GenBank/DDBJ databases">
        <authorList>
            <person name="Lee S.H."/>
            <person name="Jung H.S."/>
            <person name="Yun J.U."/>
        </authorList>
    </citation>
    <scope>NUCLEOTIDE SEQUENCE [LARGE SCALE GENOMIC DNA]</scope>
    <source>
        <strain evidence="3 4">CBA3108</strain>
    </source>
</reference>
<keyword evidence="2" id="KW-0732">Signal</keyword>
<feature type="chain" id="PRO_5045937007" evidence="2">
    <location>
        <begin position="21"/>
        <end position="208"/>
    </location>
</feature>
<dbReference type="EMBL" id="CP115668">
    <property type="protein sequence ID" value="WCC80513.1"/>
    <property type="molecule type" value="Genomic_DNA"/>
</dbReference>
<gene>
    <name evidence="3" type="ORF">O6R08_03100</name>
</gene>
<protein>
    <submittedName>
        <fullName evidence="3">Uncharacterized protein</fullName>
    </submittedName>
</protein>
<evidence type="ECO:0000256" key="2">
    <source>
        <dbReference type="SAM" id="SignalP"/>
    </source>
</evidence>
<evidence type="ECO:0000313" key="4">
    <source>
        <dbReference type="Proteomes" id="UP001212097"/>
    </source>
</evidence>
<accession>A0ABY7QZP1</accession>
<feature type="region of interest" description="Disordered" evidence="1">
    <location>
        <begin position="176"/>
        <end position="208"/>
    </location>
</feature>
<keyword evidence="4" id="KW-1185">Reference proteome</keyword>
<proteinExistence type="predicted"/>
<dbReference type="RefSeq" id="WP_271418693.1">
    <property type="nucleotide sequence ID" value="NZ_CP115668.1"/>
</dbReference>
<name>A0ABY7QZP1_9ACTN</name>
<evidence type="ECO:0000256" key="1">
    <source>
        <dbReference type="SAM" id="MobiDB-lite"/>
    </source>
</evidence>
<organism evidence="3 4">
    <name type="scientific">Cutibacterium equinum</name>
    <dbReference type="NCBI Taxonomy" id="3016342"/>
    <lineage>
        <taxon>Bacteria</taxon>
        <taxon>Bacillati</taxon>
        <taxon>Actinomycetota</taxon>
        <taxon>Actinomycetes</taxon>
        <taxon>Propionibacteriales</taxon>
        <taxon>Propionibacteriaceae</taxon>
        <taxon>Cutibacterium</taxon>
    </lineage>
</organism>
<evidence type="ECO:0000313" key="3">
    <source>
        <dbReference type="EMBL" id="WCC80513.1"/>
    </source>
</evidence>
<feature type="signal peptide" evidence="2">
    <location>
        <begin position="1"/>
        <end position="20"/>
    </location>
</feature>
<reference evidence="3 4" key="2">
    <citation type="submission" date="2023-06" db="EMBL/GenBank/DDBJ databases">
        <title>The Gram-positive Non-spore-bearing Anaerobic Bacilli of Human Feces.</title>
        <authorList>
            <person name="Eggerth A.H."/>
        </authorList>
    </citation>
    <scope>NUCLEOTIDE SEQUENCE [LARGE SCALE GENOMIC DNA]</scope>
    <source>
        <strain evidence="3 4">CBA3108</strain>
    </source>
</reference>
<dbReference type="PROSITE" id="PS51257">
    <property type="entry name" value="PROKAR_LIPOPROTEIN"/>
    <property type="match status" value="1"/>
</dbReference>
<sequence>MTVRRPVTMFVCLAAVVAAAGCAEKTPTVADIANQPGATPIVNSVPPQPVRAKPSTAASSPNTMAVPVCKGSTASVEMSPVKVTDEGNSVEVIVRNCAEKPLTLPSVPKITVTSDGSAVKATWQSQGIVPGQLLTGMWRKVTLSWPGQGSCGSHRQVMSVEIAGDTVSQEGCIVPMVKPSATPSPGDDESPEQTESPKPVLGSVVWSG</sequence>
<dbReference type="Proteomes" id="UP001212097">
    <property type="component" value="Chromosome"/>
</dbReference>